<evidence type="ECO:0000256" key="8">
    <source>
        <dbReference type="ARBA" id="ARBA00025246"/>
    </source>
</evidence>
<dbReference type="GO" id="GO:0004821">
    <property type="term" value="F:histidine-tRNA ligase activity"/>
    <property type="evidence" value="ECO:0007669"/>
    <property type="project" value="TreeGrafter"/>
</dbReference>
<dbReference type="PROSITE" id="PS50862">
    <property type="entry name" value="AA_TRNA_LIGASE_II"/>
    <property type="match status" value="1"/>
</dbReference>
<comment type="subcellular location">
    <subcellularLocation>
        <location evidence="1 9">Cytoplasm</location>
    </subcellularLocation>
</comment>
<gene>
    <name evidence="9 12" type="primary">hisZ</name>
    <name evidence="12" type="ORF">CLOLEP_02968</name>
</gene>
<evidence type="ECO:0000256" key="10">
    <source>
        <dbReference type="PIRSR" id="PIRSR001549-1"/>
    </source>
</evidence>
<comment type="caution">
    <text evidence="12">The sequence shown here is derived from an EMBL/GenBank/DDBJ whole genome shotgun (WGS) entry which is preliminary data.</text>
</comment>
<keyword evidence="5 9" id="KW-0963">Cytoplasm</keyword>
<feature type="binding site" evidence="10">
    <location>
        <begin position="92"/>
        <end position="94"/>
    </location>
    <ligand>
        <name>L-histidine</name>
        <dbReference type="ChEBI" id="CHEBI:57595"/>
    </ligand>
</feature>
<dbReference type="HAMAP" id="MF_00125">
    <property type="entry name" value="HisZ"/>
    <property type="match status" value="1"/>
</dbReference>
<dbReference type="Gene3D" id="3.30.930.10">
    <property type="entry name" value="Bira Bifunctional Protein, Domain 2"/>
    <property type="match status" value="1"/>
</dbReference>
<dbReference type="eggNOG" id="COG3705">
    <property type="taxonomic scope" value="Bacteria"/>
</dbReference>
<dbReference type="UniPathway" id="UPA00031">
    <property type="reaction ID" value="UER00006"/>
</dbReference>
<dbReference type="GO" id="GO:0006427">
    <property type="term" value="P:histidyl-tRNA aminoacylation"/>
    <property type="evidence" value="ECO:0007669"/>
    <property type="project" value="TreeGrafter"/>
</dbReference>
<comment type="subunit">
    <text evidence="9">Heteromultimer composed of HisG and HisZ subunits.</text>
</comment>
<evidence type="ECO:0000256" key="2">
    <source>
        <dbReference type="ARBA" id="ARBA00004667"/>
    </source>
</evidence>
<comment type="pathway">
    <text evidence="2 9">Amino-acid biosynthesis; L-histidine biosynthesis; L-histidine from 5-phospho-alpha-D-ribose 1-diphosphate: step 1/9.</text>
</comment>
<evidence type="ECO:0000256" key="6">
    <source>
        <dbReference type="ARBA" id="ARBA00022605"/>
    </source>
</evidence>
<evidence type="ECO:0000313" key="12">
    <source>
        <dbReference type="EMBL" id="EDO60150.1"/>
    </source>
</evidence>
<dbReference type="Pfam" id="PF13393">
    <property type="entry name" value="tRNA-synt_His"/>
    <property type="match status" value="1"/>
</dbReference>
<feature type="binding site" evidence="10">
    <location>
        <begin position="284"/>
        <end position="285"/>
    </location>
    <ligand>
        <name>L-histidine</name>
        <dbReference type="ChEBI" id="CHEBI:57595"/>
    </ligand>
</feature>
<proteinExistence type="inferred from homology"/>
<evidence type="ECO:0000256" key="7">
    <source>
        <dbReference type="ARBA" id="ARBA00023102"/>
    </source>
</evidence>
<dbReference type="InterPro" id="IPR045864">
    <property type="entry name" value="aa-tRNA-synth_II/BPL/LPL"/>
</dbReference>
<dbReference type="InterPro" id="IPR041715">
    <property type="entry name" value="HisRS-like_core"/>
</dbReference>
<keyword evidence="12" id="KW-0328">Glycosyltransferase</keyword>
<organism evidence="12 13">
    <name type="scientific">[Clostridium] leptum DSM 753</name>
    <dbReference type="NCBI Taxonomy" id="428125"/>
    <lineage>
        <taxon>Bacteria</taxon>
        <taxon>Bacillati</taxon>
        <taxon>Bacillota</taxon>
        <taxon>Clostridia</taxon>
        <taxon>Eubacteriales</taxon>
        <taxon>Oscillospiraceae</taxon>
        <taxon>Oscillospiraceae incertae sedis</taxon>
    </lineage>
</organism>
<dbReference type="GO" id="GO:0000105">
    <property type="term" value="P:L-histidine biosynthetic process"/>
    <property type="evidence" value="ECO:0007669"/>
    <property type="project" value="UniProtKB-UniRule"/>
</dbReference>
<dbReference type="EMBL" id="ABCB02000020">
    <property type="protein sequence ID" value="EDO60150.1"/>
    <property type="molecule type" value="Genomic_DNA"/>
</dbReference>
<name>A7VWK3_9FIRM</name>
<feature type="domain" description="Aminoacyl-transfer RNA synthetases class-II family profile" evidence="11">
    <location>
        <begin position="34"/>
        <end position="399"/>
    </location>
</feature>
<feature type="binding site" evidence="10">
    <location>
        <position position="140"/>
    </location>
    <ligand>
        <name>L-histidine</name>
        <dbReference type="ChEBI" id="CHEBI:57595"/>
    </ligand>
</feature>
<dbReference type="AlphaFoldDB" id="A7VWK3"/>
<dbReference type="InterPro" id="IPR006195">
    <property type="entry name" value="aa-tRNA-synth_II"/>
</dbReference>
<evidence type="ECO:0000256" key="1">
    <source>
        <dbReference type="ARBA" id="ARBA00004496"/>
    </source>
</evidence>
<keyword evidence="6 9" id="KW-0028">Amino-acid biosynthesis</keyword>
<dbReference type="HOGENOM" id="CLU_025113_0_2_9"/>
<feature type="binding site" evidence="10">
    <location>
        <position position="136"/>
    </location>
    <ligand>
        <name>L-histidine</name>
        <dbReference type="ChEBI" id="CHEBI:57595"/>
    </ligand>
</feature>
<evidence type="ECO:0000256" key="9">
    <source>
        <dbReference type="HAMAP-Rule" id="MF_00125"/>
    </source>
</evidence>
<dbReference type="GO" id="GO:0005737">
    <property type="term" value="C:cytoplasm"/>
    <property type="evidence" value="ECO:0007669"/>
    <property type="project" value="UniProtKB-SubCell"/>
</dbReference>
<dbReference type="InterPro" id="IPR004517">
    <property type="entry name" value="HisZ"/>
</dbReference>
<accession>A7VWK3</accession>
<evidence type="ECO:0000256" key="3">
    <source>
        <dbReference type="ARBA" id="ARBA00005539"/>
    </source>
</evidence>
<comment type="function">
    <text evidence="8 9">Required for the first step of histidine biosynthesis. May allow the feedback regulation of ATP phosphoribosyltransferase activity by histidine.</text>
</comment>
<comment type="similarity">
    <text evidence="3 9">Belongs to the class-II aminoacyl-tRNA synthetase family. HisZ subfamily.</text>
</comment>
<reference evidence="12 13" key="1">
    <citation type="submission" date="2007-08" db="EMBL/GenBank/DDBJ databases">
        <title>Draft genome sequence of Clostridium leptum (DSM 753).</title>
        <authorList>
            <person name="Sudarsanam P."/>
            <person name="Ley R."/>
            <person name="Guruge J."/>
            <person name="Turnbaugh P.J."/>
            <person name="Mahowald M."/>
            <person name="Liep D."/>
            <person name="Gordon J."/>
        </authorList>
    </citation>
    <scope>NUCLEOTIDE SEQUENCE [LARGE SCALE GENOMIC DNA]</scope>
    <source>
        <strain evidence="12 13">DSM 753</strain>
    </source>
</reference>
<dbReference type="SUPFAM" id="SSF55681">
    <property type="entry name" value="Class II aaRS and biotin synthetases"/>
    <property type="match status" value="1"/>
</dbReference>
<dbReference type="NCBIfam" id="TIGR00443">
    <property type="entry name" value="hisZ_biosyn_reg"/>
    <property type="match status" value="1"/>
</dbReference>
<dbReference type="CDD" id="cd00773">
    <property type="entry name" value="HisRS-like_core"/>
    <property type="match status" value="1"/>
</dbReference>
<comment type="miscellaneous">
    <text evidence="9">This function is generally fulfilled by the C-terminal part of HisG, which is missing in some bacteria such as this one.</text>
</comment>
<dbReference type="InterPro" id="IPR004516">
    <property type="entry name" value="HisRS/HisZ"/>
</dbReference>
<protein>
    <recommendedName>
        <fullName evidence="4 9">ATP phosphoribosyltransferase regulatory subunit</fullName>
    </recommendedName>
</protein>
<sequence>MNYFFLGEFKLMKKYCKITPEGTRDLLFEECLTYRNIEKLLAGVFQSRGFHEVITPGLEYYDVFSQGESSIPQEFMFKVTDNKGRLMVVRPDSTLPIARLTATRLQNELKPLRLFYTQKVYHNYPSLRGRNNEINQSGIELLGASGVRADLEVLSTAVEALSRCVPDYRIELGHAGFFRALAKELPIDDEVRETIRSSIEQKNYAALDTILDRLEQSQAVLAIRRLPRLFGGEEVFDEAFGLCSEIQEAQEPLEYLKGLYQKLAKLGMGNKLMIDLGIVHRNDYYSGIVFSGYVLGSGDAILSGGRYDRLLEAFDSPMPAIGFAIDINALTKLMMDRGNLPSQKSADVLIHGDDGYEIKALDYSNSMKMSGLCCENSVLQTREAAVDYAKTKKIPRVDFVGAEIETKLL</sequence>
<dbReference type="Proteomes" id="UP000003490">
    <property type="component" value="Unassembled WGS sequence"/>
</dbReference>
<dbReference type="GO" id="GO:0016757">
    <property type="term" value="F:glycosyltransferase activity"/>
    <property type="evidence" value="ECO:0007669"/>
    <property type="project" value="UniProtKB-KW"/>
</dbReference>
<dbReference type="PANTHER" id="PTHR43707">
    <property type="entry name" value="HISTIDYL-TRNA SYNTHETASE"/>
    <property type="match status" value="1"/>
</dbReference>
<evidence type="ECO:0000313" key="13">
    <source>
        <dbReference type="Proteomes" id="UP000003490"/>
    </source>
</evidence>
<keyword evidence="12" id="KW-0808">Transferase</keyword>
<evidence type="ECO:0000256" key="4">
    <source>
        <dbReference type="ARBA" id="ARBA00020397"/>
    </source>
</evidence>
<evidence type="ECO:0000256" key="5">
    <source>
        <dbReference type="ARBA" id="ARBA00022490"/>
    </source>
</evidence>
<dbReference type="PANTHER" id="PTHR43707:SF6">
    <property type="entry name" value="ATP PHOSPHORIBOSYLTRANSFERASE REGULATORY SUBUNIT"/>
    <property type="match status" value="1"/>
</dbReference>
<reference evidence="12 13" key="2">
    <citation type="submission" date="2007-08" db="EMBL/GenBank/DDBJ databases">
        <authorList>
            <person name="Fulton L."/>
            <person name="Clifton S."/>
            <person name="Fulton B."/>
            <person name="Xu J."/>
            <person name="Minx P."/>
            <person name="Pepin K.H."/>
            <person name="Johnson M."/>
            <person name="Thiruvilangam P."/>
            <person name="Bhonagiri V."/>
            <person name="Nash W.E."/>
            <person name="Wang C."/>
            <person name="Mardis E.R."/>
            <person name="Wilson R.K."/>
        </authorList>
    </citation>
    <scope>NUCLEOTIDE SEQUENCE [LARGE SCALE GENOMIC DNA]</scope>
    <source>
        <strain evidence="12 13">DSM 753</strain>
    </source>
</reference>
<keyword evidence="7 9" id="KW-0368">Histidine biosynthesis</keyword>
<evidence type="ECO:0000259" key="11">
    <source>
        <dbReference type="PROSITE" id="PS50862"/>
    </source>
</evidence>
<dbReference type="PIRSF" id="PIRSF001549">
    <property type="entry name" value="His-tRNA_synth"/>
    <property type="match status" value="1"/>
</dbReference>
<dbReference type="GO" id="GO:0140096">
    <property type="term" value="F:catalytic activity, acting on a protein"/>
    <property type="evidence" value="ECO:0007669"/>
    <property type="project" value="UniProtKB-ARBA"/>
</dbReference>